<keyword evidence="3" id="KW-1185">Reference proteome</keyword>
<dbReference type="STRING" id="393003.SAMN05660461_2038"/>
<feature type="transmembrane region" description="Helical" evidence="1">
    <location>
        <begin position="97"/>
        <end position="117"/>
    </location>
</feature>
<sequence length="121" mass="13913">MKKEITPRPLFLSLLAIGAFFLPFLYVYCVSSQWNPFAINGKKFLVFYGGCIIIGYLAVLFRQYAGFFPFMRGLVIVLLGAGVARMCQGLYHGKPVGYLLLLLMSLLVLWQWVQYLYNKKR</sequence>
<evidence type="ECO:0000313" key="2">
    <source>
        <dbReference type="EMBL" id="SKD01023.1"/>
    </source>
</evidence>
<reference evidence="3" key="1">
    <citation type="submission" date="2017-02" db="EMBL/GenBank/DDBJ databases">
        <authorList>
            <person name="Varghese N."/>
            <person name="Submissions S."/>
        </authorList>
    </citation>
    <scope>NUCLEOTIDE SEQUENCE [LARGE SCALE GENOMIC DNA]</scope>
    <source>
        <strain evidence="3">DSM 18108</strain>
    </source>
</reference>
<protein>
    <submittedName>
        <fullName evidence="2">Uncharacterized protein</fullName>
    </submittedName>
</protein>
<accession>A0A1T5NLC2</accession>
<keyword evidence="1" id="KW-0472">Membrane</keyword>
<proteinExistence type="predicted"/>
<dbReference type="AlphaFoldDB" id="A0A1T5NLC2"/>
<keyword evidence="1" id="KW-1133">Transmembrane helix</keyword>
<keyword evidence="1" id="KW-0812">Transmembrane</keyword>
<evidence type="ECO:0000256" key="1">
    <source>
        <dbReference type="SAM" id="Phobius"/>
    </source>
</evidence>
<name>A0A1T5NLC2_9BACT</name>
<organism evidence="2 3">
    <name type="scientific">Chitinophaga ginsengisegetis</name>
    <dbReference type="NCBI Taxonomy" id="393003"/>
    <lineage>
        <taxon>Bacteria</taxon>
        <taxon>Pseudomonadati</taxon>
        <taxon>Bacteroidota</taxon>
        <taxon>Chitinophagia</taxon>
        <taxon>Chitinophagales</taxon>
        <taxon>Chitinophagaceae</taxon>
        <taxon>Chitinophaga</taxon>
    </lineage>
</organism>
<dbReference type="EMBL" id="FUZZ01000001">
    <property type="protein sequence ID" value="SKD01023.1"/>
    <property type="molecule type" value="Genomic_DNA"/>
</dbReference>
<dbReference type="Proteomes" id="UP000190166">
    <property type="component" value="Unassembled WGS sequence"/>
</dbReference>
<feature type="transmembrane region" description="Helical" evidence="1">
    <location>
        <begin position="45"/>
        <end position="61"/>
    </location>
</feature>
<gene>
    <name evidence="2" type="ORF">SAMN05660461_2038</name>
</gene>
<evidence type="ECO:0000313" key="3">
    <source>
        <dbReference type="Proteomes" id="UP000190166"/>
    </source>
</evidence>
<feature type="transmembrane region" description="Helical" evidence="1">
    <location>
        <begin position="73"/>
        <end position="91"/>
    </location>
</feature>
<dbReference type="RefSeq" id="WP_079469253.1">
    <property type="nucleotide sequence ID" value="NZ_FUZZ01000001.1"/>
</dbReference>